<dbReference type="eggNOG" id="COG2204">
    <property type="taxonomic scope" value="Bacteria"/>
</dbReference>
<dbReference type="Proteomes" id="UP000016761">
    <property type="component" value="Unassembled WGS sequence"/>
</dbReference>
<feature type="modified residue" description="4-aspartylphosphate" evidence="5">
    <location>
        <position position="53"/>
    </location>
</feature>
<evidence type="ECO:0000259" key="7">
    <source>
        <dbReference type="PROSITE" id="PS50110"/>
    </source>
</evidence>
<dbReference type="InterPro" id="IPR025943">
    <property type="entry name" value="Sigma_54_int_dom_ATP-bd_2"/>
</dbReference>
<keyword evidence="5" id="KW-0597">Phosphoprotein</keyword>
<dbReference type="Pfam" id="PF25601">
    <property type="entry name" value="AAA_lid_14"/>
    <property type="match status" value="1"/>
</dbReference>
<sequence>MTTTALVVDDEVDLCRLMQITLTKMGIKSDVAYTLAQARSFWQKNDYDFCLTDLKLPDGSGLELVKEVSNSSHTPIAVITAHGSMDLAIEALKLGAFDFVNKPLELPRLRQLVENALKVVHQDNEAKTTPECSPEQKLLNSRLIGNSAVMHPLKNTILKLARSQAPVFLSGASGTGKEVVSRLIHDLSPRRDGSFVPVNCGAIPSELMESEFFGHKKGSFTGAVADKQGLFQQANGGTLFLDEVADLPLAMQVKLLRAIQEKTVRAIGDTKETSVDIRILSATHKNLNQLVEDGTFRQDLYYRINVIELKLPTLNARRDDIPVLAEHFLSTITSEWQLETPPSLTIEAYERLQHHNFAGNVRELRNVLERAVTLAETSIIDVNHLGLPDIEDDANHELNLFKDQNRPTAINNAQLSDQKIEDQIIPQSIESQATTIQTTNEITPEKPKQVTTNLHPYRTHIQHYPSMTQRPAANSIEDSVNLNSHDGSEMSKANQQLANEKVNHSNLTDSQLPSRGLEHYLQEQERQLIITALKQTGWNKTHAAKLLGTTFRSLRYRMKKLEIDEDQSEP</sequence>
<keyword evidence="1" id="KW-0547">Nucleotide-binding</keyword>
<keyword evidence="4" id="KW-0804">Transcription</keyword>
<dbReference type="EMBL" id="AUSW01000015">
    <property type="protein sequence ID" value="ERL56318.1"/>
    <property type="molecule type" value="Genomic_DNA"/>
</dbReference>
<dbReference type="SUPFAM" id="SSF46689">
    <property type="entry name" value="Homeodomain-like"/>
    <property type="match status" value="1"/>
</dbReference>
<dbReference type="SMART" id="SM00448">
    <property type="entry name" value="REC"/>
    <property type="match status" value="1"/>
</dbReference>
<dbReference type="SUPFAM" id="SSF52540">
    <property type="entry name" value="P-loop containing nucleoside triphosphate hydrolases"/>
    <property type="match status" value="1"/>
</dbReference>
<dbReference type="OrthoDB" id="9804019at2"/>
<dbReference type="InterPro" id="IPR027417">
    <property type="entry name" value="P-loop_NTPase"/>
</dbReference>
<dbReference type="SUPFAM" id="SSF52172">
    <property type="entry name" value="CheY-like"/>
    <property type="match status" value="1"/>
</dbReference>
<evidence type="ECO:0000256" key="4">
    <source>
        <dbReference type="ARBA" id="ARBA00023163"/>
    </source>
</evidence>
<keyword evidence="3" id="KW-0805">Transcription regulation</keyword>
<dbReference type="GO" id="GO:0000160">
    <property type="term" value="P:phosphorelay signal transduction system"/>
    <property type="evidence" value="ECO:0007669"/>
    <property type="project" value="InterPro"/>
</dbReference>
<dbReference type="AlphaFoldDB" id="U4TCW9"/>
<dbReference type="InterPro" id="IPR011006">
    <property type="entry name" value="CheY-like_superfamily"/>
</dbReference>
<evidence type="ECO:0000256" key="3">
    <source>
        <dbReference type="ARBA" id="ARBA00023015"/>
    </source>
</evidence>
<keyword evidence="2" id="KW-0067">ATP-binding</keyword>
<dbReference type="RefSeq" id="WP_021813649.1">
    <property type="nucleotide sequence ID" value="NZ_AUSW01000015.1"/>
</dbReference>
<name>U4TCW9_9GAMM</name>
<evidence type="ECO:0000313" key="8">
    <source>
        <dbReference type="EMBL" id="ERL56318.1"/>
    </source>
</evidence>
<protein>
    <submittedName>
        <fullName evidence="8">Type IV fimbriae expression regulatory protein PilR</fullName>
    </submittedName>
</protein>
<dbReference type="SMART" id="SM00382">
    <property type="entry name" value="AAA"/>
    <property type="match status" value="1"/>
</dbReference>
<reference evidence="8 9" key="1">
    <citation type="journal article" date="2013" name="Genome Announc.">
        <title>Draft Genome Sequence of Psychrobacter aquaticus Strain CMS 56T, Isolated from a Cyanobacterial Mat Sample Collected from Water Bodies in the McMurdo Dry Valley Region of Antarctica.</title>
        <authorList>
            <person name="Reddy G.S."/>
            <person name="Ara S."/>
            <person name="Singh A."/>
            <person name="Kumar Pinnaka A."/>
            <person name="Shivaji S."/>
        </authorList>
    </citation>
    <scope>NUCLEOTIDE SEQUENCE [LARGE SCALE GENOMIC DNA]</scope>
    <source>
        <strain evidence="8 9">CMS 56</strain>
    </source>
</reference>
<dbReference type="PATRIC" id="fig|1354303.4.peg.984"/>
<dbReference type="Pfam" id="PF00072">
    <property type="entry name" value="Response_reg"/>
    <property type="match status" value="1"/>
</dbReference>
<dbReference type="PROSITE" id="PS00676">
    <property type="entry name" value="SIGMA54_INTERACT_2"/>
    <property type="match status" value="1"/>
</dbReference>
<feature type="domain" description="Sigma-54 factor interaction" evidence="6">
    <location>
        <begin position="143"/>
        <end position="373"/>
    </location>
</feature>
<dbReference type="PROSITE" id="PS50045">
    <property type="entry name" value="SIGMA54_INTERACT_4"/>
    <property type="match status" value="1"/>
</dbReference>
<dbReference type="PANTHER" id="PTHR32071:SF100">
    <property type="entry name" value="RESPONSE REGULATOR PROTEIN PILR"/>
    <property type="match status" value="1"/>
</dbReference>
<dbReference type="InterPro" id="IPR009057">
    <property type="entry name" value="Homeodomain-like_sf"/>
</dbReference>
<evidence type="ECO:0000256" key="2">
    <source>
        <dbReference type="ARBA" id="ARBA00022840"/>
    </source>
</evidence>
<accession>U4TCW9</accession>
<gene>
    <name evidence="8" type="ORF">M917_0996</name>
</gene>
<dbReference type="Pfam" id="PF02954">
    <property type="entry name" value="HTH_8"/>
    <property type="match status" value="1"/>
</dbReference>
<feature type="domain" description="Response regulatory" evidence="7">
    <location>
        <begin position="4"/>
        <end position="117"/>
    </location>
</feature>
<dbReference type="FunFam" id="3.40.50.300:FF:000006">
    <property type="entry name" value="DNA-binding transcriptional regulator NtrC"/>
    <property type="match status" value="1"/>
</dbReference>
<dbReference type="Gene3D" id="3.40.50.2300">
    <property type="match status" value="1"/>
</dbReference>
<dbReference type="PANTHER" id="PTHR32071">
    <property type="entry name" value="TRANSCRIPTIONAL REGULATORY PROTEIN"/>
    <property type="match status" value="1"/>
</dbReference>
<evidence type="ECO:0000313" key="9">
    <source>
        <dbReference type="Proteomes" id="UP000016761"/>
    </source>
</evidence>
<dbReference type="GO" id="GO:0005524">
    <property type="term" value="F:ATP binding"/>
    <property type="evidence" value="ECO:0007669"/>
    <property type="project" value="UniProtKB-KW"/>
</dbReference>
<dbReference type="STRING" id="1354303.M917_0996"/>
<dbReference type="Pfam" id="PF00158">
    <property type="entry name" value="Sigma54_activat"/>
    <property type="match status" value="1"/>
</dbReference>
<dbReference type="InterPro" id="IPR002197">
    <property type="entry name" value="HTH_Fis"/>
</dbReference>
<organism evidence="8 9">
    <name type="scientific">Psychrobacter aquaticus CMS 56</name>
    <dbReference type="NCBI Taxonomy" id="1354303"/>
    <lineage>
        <taxon>Bacteria</taxon>
        <taxon>Pseudomonadati</taxon>
        <taxon>Pseudomonadota</taxon>
        <taxon>Gammaproteobacteria</taxon>
        <taxon>Moraxellales</taxon>
        <taxon>Moraxellaceae</taxon>
        <taxon>Psychrobacter</taxon>
    </lineage>
</organism>
<keyword evidence="9" id="KW-1185">Reference proteome</keyword>
<dbReference type="InterPro" id="IPR001789">
    <property type="entry name" value="Sig_transdc_resp-reg_receiver"/>
</dbReference>
<dbReference type="GO" id="GO:0006355">
    <property type="term" value="P:regulation of DNA-templated transcription"/>
    <property type="evidence" value="ECO:0007669"/>
    <property type="project" value="InterPro"/>
</dbReference>
<evidence type="ECO:0000259" key="6">
    <source>
        <dbReference type="PROSITE" id="PS50045"/>
    </source>
</evidence>
<evidence type="ECO:0000256" key="1">
    <source>
        <dbReference type="ARBA" id="ARBA00022741"/>
    </source>
</evidence>
<dbReference type="InterPro" id="IPR058031">
    <property type="entry name" value="AAA_lid_NorR"/>
</dbReference>
<dbReference type="Gene3D" id="3.40.50.300">
    <property type="entry name" value="P-loop containing nucleotide triphosphate hydrolases"/>
    <property type="match status" value="1"/>
</dbReference>
<comment type="caution">
    <text evidence="8">The sequence shown here is derived from an EMBL/GenBank/DDBJ whole genome shotgun (WGS) entry which is preliminary data.</text>
</comment>
<dbReference type="Gene3D" id="1.10.10.60">
    <property type="entry name" value="Homeodomain-like"/>
    <property type="match status" value="1"/>
</dbReference>
<proteinExistence type="predicted"/>
<dbReference type="Gene3D" id="1.10.8.60">
    <property type="match status" value="1"/>
</dbReference>
<dbReference type="InterPro" id="IPR003593">
    <property type="entry name" value="AAA+_ATPase"/>
</dbReference>
<dbReference type="PROSITE" id="PS50110">
    <property type="entry name" value="RESPONSE_REGULATORY"/>
    <property type="match status" value="1"/>
</dbReference>
<dbReference type="PRINTS" id="PR01590">
    <property type="entry name" value="HTHFIS"/>
</dbReference>
<dbReference type="CDD" id="cd00009">
    <property type="entry name" value="AAA"/>
    <property type="match status" value="1"/>
</dbReference>
<evidence type="ECO:0000256" key="5">
    <source>
        <dbReference type="PROSITE-ProRule" id="PRU00169"/>
    </source>
</evidence>
<dbReference type="GO" id="GO:0043565">
    <property type="term" value="F:sequence-specific DNA binding"/>
    <property type="evidence" value="ECO:0007669"/>
    <property type="project" value="InterPro"/>
</dbReference>
<dbReference type="InterPro" id="IPR002078">
    <property type="entry name" value="Sigma_54_int"/>
</dbReference>